<dbReference type="Gene3D" id="2.40.50.90">
    <property type="match status" value="2"/>
</dbReference>
<dbReference type="PANTHER" id="PTHR12302:SF3">
    <property type="entry name" value="SERINE_THREONINE-PROTEIN KINASE 31"/>
    <property type="match status" value="1"/>
</dbReference>
<evidence type="ECO:0000259" key="6">
    <source>
        <dbReference type="PROSITE" id="PS50830"/>
    </source>
</evidence>
<keyword evidence="5" id="KW-0732">Signal</keyword>
<evidence type="ECO:0000256" key="5">
    <source>
        <dbReference type="SAM" id="SignalP"/>
    </source>
</evidence>
<dbReference type="GO" id="GO:0003676">
    <property type="term" value="F:nucleic acid binding"/>
    <property type="evidence" value="ECO:0007669"/>
    <property type="project" value="InterPro"/>
</dbReference>
<dbReference type="CDD" id="cd04486">
    <property type="entry name" value="YhcR_OBF_like"/>
    <property type="match status" value="2"/>
</dbReference>
<evidence type="ECO:0000256" key="2">
    <source>
        <dbReference type="ARBA" id="ARBA00022759"/>
    </source>
</evidence>
<dbReference type="SUPFAM" id="SSF50199">
    <property type="entry name" value="Staphylococcal nuclease"/>
    <property type="match status" value="2"/>
</dbReference>
<dbReference type="Gene3D" id="2.40.50.1010">
    <property type="match status" value="1"/>
</dbReference>
<feature type="compositionally biased region" description="Acidic residues" evidence="4">
    <location>
        <begin position="568"/>
        <end position="578"/>
    </location>
</feature>
<proteinExistence type="predicted"/>
<dbReference type="Pfam" id="PF00565">
    <property type="entry name" value="SNase"/>
    <property type="match status" value="2"/>
</dbReference>
<dbReference type="EMBL" id="VTEW01000015">
    <property type="protein sequence ID" value="TYS75773.1"/>
    <property type="molecule type" value="Genomic_DNA"/>
</dbReference>
<feature type="chain" id="PRO_5022795507" description="TNase-like domain-containing protein" evidence="5">
    <location>
        <begin position="32"/>
        <end position="1449"/>
    </location>
</feature>
<feature type="domain" description="TNase-like" evidence="6">
    <location>
        <begin position="352"/>
        <end position="494"/>
    </location>
</feature>
<dbReference type="RefSeq" id="WP_148992474.1">
    <property type="nucleotide sequence ID" value="NZ_VTEW01000015.1"/>
</dbReference>
<reference evidence="7 8" key="1">
    <citation type="submission" date="2019-08" db="EMBL/GenBank/DDBJ databases">
        <title>Bacillus genomes from the desert of Cuatro Cienegas, Coahuila.</title>
        <authorList>
            <person name="Olmedo-Alvarez G."/>
        </authorList>
    </citation>
    <scope>NUCLEOTIDE SEQUENCE [LARGE SCALE GENOMIC DNA]</scope>
    <source>
        <strain evidence="7 8">CH451a_14T</strain>
    </source>
</reference>
<organism evidence="7 8">
    <name type="scientific">Rossellomorea aquimaris</name>
    <dbReference type="NCBI Taxonomy" id="189382"/>
    <lineage>
        <taxon>Bacteria</taxon>
        <taxon>Bacillati</taxon>
        <taxon>Bacillota</taxon>
        <taxon>Bacilli</taxon>
        <taxon>Bacillales</taxon>
        <taxon>Bacillaceae</taxon>
        <taxon>Rossellomorea</taxon>
    </lineage>
</organism>
<sequence>MTTKFQRTTSLMLVFALVLSFFAVPAKQTYAATSASELTSAETLTVSEALAQPHGQEVTLKGYVVTDYYGENSIKISDSIGDTTNTIVVKLESEMKPEFSPVNNPDSLNKEITVTGKRGTYYSQEAVKEVSMMEFTEDSSSAEPTDPSESLSIADAKLKIGQTVTTEGIVTADNSSIGGGKLSTYIQDETGGINLFAFDPSKHPDVKEGDKVKVTGEITVYKQLTEIVAETVEIISSGSELPDAESLTLEDMMNPAAAEPFEGQLVTVNGYVKNIPDSPAGGGYNISLVDEDFNSTTLRVLEGSMDISAIEEGKWYDITGILSQYDGYQLIPRNASDLTEAAEQPEAPTAAGDYTSTVHSVTDGDTIRLSTPVLGADRVRFVNIDTPETNMGDNSEVDGDNQDYHGEIASVHLKTLLQPGDQVTLKLGEEPTDNYGRLLAQVINKDGINTNLEMVKQGYAVTYFIWPIGDETEYETFQAAVKEAKDNERGIWNPADPLTELPFEYRVLLDGREYDKPVGNSDTKEYVTPAQWEQVPVEKRVFFWDEETAKTQRYTLAEGTTPPPAPEPEPEPEPDPTEPEQPTDPINGTLTVSEALAQPQGTEVTMKGYIVGESNGQYAVKVSDSTDNTSTSIVVKLETDMRAEFSPANNPDALNKQILVTGKRDAYSGNESIEYVTSIEFIAEETPSEPAVDYLTVSEALAQPHETEVTMQGYIVGESNGQYAVKVSDSTDNTSSTIVVKLETDMRAEFSPLNNPDALNKQILVTGERDVYSGNESIEYVTSIEFITDEAPSEPAVDHLTVSEALAQPQGTEVTMQGYIVGESNGQYAVKVSDSIDNTSSTIVVKLETDMRAEFSPANNPDALNKQIIVTGKRDVYSGSESIESVSNIVFTESEAPSQPETPAETLSIVDAKLKMGQTVTIEGIVTADNEAIGGGKLSTYLQDDTAGINLFGFDLSQYPNVKEGDKVKVTGEITSYKQLTEIIPGTVEVISSGNDLPAAKTISLGDLTDPATAEPFEGQLVKVNGYLKSIPSTPAGGGYNITLLDEDYNGTTLRVIEGSFDVTELEEGKWYDITAILSQYDSYQLIPRKASDLTEAAEQPEAPTAAGEYTSTVHSVTDGDTIRLSTPVLGADRVRFVNIDTPETNMGDNAEVDGDNQDYHGEIASAHLKTLLQPGDQVTLKLGEEATDNYGRLLAQVINKDGINTNLEMVKQGHAVTYFIWPVGDETDYEKFQAAVKDAKDNERGIWNPADPLKELPFEYRALLEGGDFNKPVGNSDTKKYVEPTQWEQVPVEKRIFFWDEETAIAQGFTMKTEDSPEEVTAKQIEALVEKLVSGDKTKSKEVAQGFINLVEEGTLTNTDVVELIGEELNKAAGNDFRTKLAVKRVLFQIDNILDRVEKDYHNPKVESIINYGAQKQLIRIIERDIHDILEDGKKKKHFSFLGGIFGW</sequence>
<gene>
    <name evidence="7" type="ORF">FZC80_16355</name>
</gene>
<evidence type="ECO:0000256" key="3">
    <source>
        <dbReference type="ARBA" id="ARBA00022801"/>
    </source>
</evidence>
<evidence type="ECO:0000256" key="4">
    <source>
        <dbReference type="SAM" id="MobiDB-lite"/>
    </source>
</evidence>
<dbReference type="SMART" id="SM00318">
    <property type="entry name" value="SNc"/>
    <property type="match status" value="2"/>
</dbReference>
<accession>A0A5D4TIU0</accession>
<dbReference type="Pfam" id="PF19886">
    <property type="entry name" value="DUF6359"/>
    <property type="match status" value="4"/>
</dbReference>
<dbReference type="OrthoDB" id="9775118at2"/>
<evidence type="ECO:0000313" key="7">
    <source>
        <dbReference type="EMBL" id="TYS75773.1"/>
    </source>
</evidence>
<evidence type="ECO:0000256" key="1">
    <source>
        <dbReference type="ARBA" id="ARBA00022722"/>
    </source>
</evidence>
<dbReference type="InterPro" id="IPR004365">
    <property type="entry name" value="NA-bd_OB_tRNA"/>
</dbReference>
<dbReference type="PANTHER" id="PTHR12302">
    <property type="entry name" value="EBNA2 BINDING PROTEIN P100"/>
    <property type="match status" value="1"/>
</dbReference>
<dbReference type="Pfam" id="PF01336">
    <property type="entry name" value="tRNA_anti-codon"/>
    <property type="match status" value="1"/>
</dbReference>
<keyword evidence="1" id="KW-0540">Nuclease</keyword>
<feature type="signal peptide" evidence="5">
    <location>
        <begin position="1"/>
        <end position="31"/>
    </location>
</feature>
<keyword evidence="3" id="KW-0378">Hydrolase</keyword>
<evidence type="ECO:0000313" key="8">
    <source>
        <dbReference type="Proteomes" id="UP000325054"/>
    </source>
</evidence>
<dbReference type="PROSITE" id="PS50830">
    <property type="entry name" value="TNASE_3"/>
    <property type="match status" value="2"/>
</dbReference>
<dbReference type="InterPro" id="IPR045939">
    <property type="entry name" value="YhcR_N"/>
</dbReference>
<comment type="caution">
    <text evidence="7">The sequence shown here is derived from an EMBL/GenBank/DDBJ whole genome shotgun (WGS) entry which is preliminary data.</text>
</comment>
<feature type="domain" description="TNase-like" evidence="6">
    <location>
        <begin position="1108"/>
        <end position="1250"/>
    </location>
</feature>
<dbReference type="InterPro" id="IPR035437">
    <property type="entry name" value="SNase_OB-fold_sf"/>
</dbReference>
<dbReference type="GO" id="GO:0016787">
    <property type="term" value="F:hydrolase activity"/>
    <property type="evidence" value="ECO:0007669"/>
    <property type="project" value="UniProtKB-KW"/>
</dbReference>
<dbReference type="InterPro" id="IPR016071">
    <property type="entry name" value="Staphylococal_nuclease_OB-fold"/>
</dbReference>
<dbReference type="Proteomes" id="UP000325054">
    <property type="component" value="Unassembled WGS sequence"/>
</dbReference>
<dbReference type="GO" id="GO:0004519">
    <property type="term" value="F:endonuclease activity"/>
    <property type="evidence" value="ECO:0007669"/>
    <property type="project" value="UniProtKB-KW"/>
</dbReference>
<name>A0A5D4TIU0_9BACI</name>
<feature type="region of interest" description="Disordered" evidence="4">
    <location>
        <begin position="553"/>
        <end position="588"/>
    </location>
</feature>
<protein>
    <recommendedName>
        <fullName evidence="6">TNase-like domain-containing protein</fullName>
    </recommendedName>
</protein>
<keyword evidence="2" id="KW-0255">Endonuclease</keyword>